<dbReference type="PANTHER" id="PTHR23055:SF60">
    <property type="entry name" value="CALAXIN"/>
    <property type="match status" value="1"/>
</dbReference>
<sequence length="147" mass="17266">MTDDMILDRVFRAFDEDSDSYINLNEWINGLSIFLRGNLSERAKYCFDVYDLNGDGFISREEMFHLLKHSLTKQPTEEDPEEGTKDLVEIVMKKMDNDHDNRISFRDFEITLQEEPLLLEAFGNCLPEPEGAKMFVEYAFTIPKVRR</sequence>
<dbReference type="PRINTS" id="PR00450">
    <property type="entry name" value="RECOVERIN"/>
</dbReference>
<organism evidence="5 6">
    <name type="scientific">Stichopus japonicus</name>
    <name type="common">Sea cucumber</name>
    <dbReference type="NCBI Taxonomy" id="307972"/>
    <lineage>
        <taxon>Eukaryota</taxon>
        <taxon>Metazoa</taxon>
        <taxon>Echinodermata</taxon>
        <taxon>Eleutherozoa</taxon>
        <taxon>Echinozoa</taxon>
        <taxon>Holothuroidea</taxon>
        <taxon>Aspidochirotacea</taxon>
        <taxon>Aspidochirotida</taxon>
        <taxon>Stichopodidae</taxon>
        <taxon>Apostichopus</taxon>
    </lineage>
</organism>
<dbReference type="Gene3D" id="1.10.238.10">
    <property type="entry name" value="EF-hand"/>
    <property type="match status" value="1"/>
</dbReference>
<dbReference type="OrthoDB" id="191686at2759"/>
<evidence type="ECO:0000256" key="1">
    <source>
        <dbReference type="ARBA" id="ARBA00022723"/>
    </source>
</evidence>
<dbReference type="InterPro" id="IPR011992">
    <property type="entry name" value="EF-hand-dom_pair"/>
</dbReference>
<dbReference type="PROSITE" id="PS50222">
    <property type="entry name" value="EF_HAND_2"/>
    <property type="match status" value="3"/>
</dbReference>
<dbReference type="SMART" id="SM00054">
    <property type="entry name" value="EFh"/>
    <property type="match status" value="3"/>
</dbReference>
<dbReference type="CDD" id="cd00051">
    <property type="entry name" value="EFh"/>
    <property type="match status" value="2"/>
</dbReference>
<evidence type="ECO:0000313" key="5">
    <source>
        <dbReference type="EMBL" id="PIK62440.1"/>
    </source>
</evidence>
<proteinExistence type="predicted"/>
<reference evidence="5 6" key="1">
    <citation type="journal article" date="2017" name="PLoS Biol.">
        <title>The sea cucumber genome provides insights into morphological evolution and visceral regeneration.</title>
        <authorList>
            <person name="Zhang X."/>
            <person name="Sun L."/>
            <person name="Yuan J."/>
            <person name="Sun Y."/>
            <person name="Gao Y."/>
            <person name="Zhang L."/>
            <person name="Li S."/>
            <person name="Dai H."/>
            <person name="Hamel J.F."/>
            <person name="Liu C."/>
            <person name="Yu Y."/>
            <person name="Liu S."/>
            <person name="Lin W."/>
            <person name="Guo K."/>
            <person name="Jin S."/>
            <person name="Xu P."/>
            <person name="Storey K.B."/>
            <person name="Huan P."/>
            <person name="Zhang T."/>
            <person name="Zhou Y."/>
            <person name="Zhang J."/>
            <person name="Lin C."/>
            <person name="Li X."/>
            <person name="Xing L."/>
            <person name="Huo D."/>
            <person name="Sun M."/>
            <person name="Wang L."/>
            <person name="Mercier A."/>
            <person name="Li F."/>
            <person name="Yang H."/>
            <person name="Xiang J."/>
        </authorList>
    </citation>
    <scope>NUCLEOTIDE SEQUENCE [LARGE SCALE GENOMIC DNA]</scope>
    <source>
        <strain evidence="5">Shaxun</strain>
        <tissue evidence="5">Muscle</tissue>
    </source>
</reference>
<keyword evidence="3" id="KW-0106">Calcium</keyword>
<dbReference type="STRING" id="307972.A0A2G8LQI9"/>
<gene>
    <name evidence="5" type="ORF">BSL78_00640</name>
</gene>
<dbReference type="GO" id="GO:0005509">
    <property type="term" value="F:calcium ion binding"/>
    <property type="evidence" value="ECO:0007669"/>
    <property type="project" value="InterPro"/>
</dbReference>
<keyword evidence="6" id="KW-1185">Reference proteome</keyword>
<evidence type="ECO:0000259" key="4">
    <source>
        <dbReference type="PROSITE" id="PS50222"/>
    </source>
</evidence>
<dbReference type="InterPro" id="IPR028846">
    <property type="entry name" value="Recoverin"/>
</dbReference>
<dbReference type="PROSITE" id="PS00018">
    <property type="entry name" value="EF_HAND_1"/>
    <property type="match status" value="2"/>
</dbReference>
<feature type="domain" description="EF-hand" evidence="4">
    <location>
        <begin position="38"/>
        <end position="73"/>
    </location>
</feature>
<dbReference type="InterPro" id="IPR002048">
    <property type="entry name" value="EF_hand_dom"/>
</dbReference>
<dbReference type="Proteomes" id="UP000230750">
    <property type="component" value="Unassembled WGS sequence"/>
</dbReference>
<evidence type="ECO:0000313" key="6">
    <source>
        <dbReference type="Proteomes" id="UP000230750"/>
    </source>
</evidence>
<keyword evidence="1" id="KW-0479">Metal-binding</keyword>
<protein>
    <submittedName>
        <fullName evidence="5">Putative EF-hand calcium-binding domain-containing protein 1 isoform X2</fullName>
    </submittedName>
</protein>
<comment type="caution">
    <text evidence="5">The sequence shown here is derived from an EMBL/GenBank/DDBJ whole genome shotgun (WGS) entry which is preliminary data.</text>
</comment>
<accession>A0A2G8LQI9</accession>
<keyword evidence="2" id="KW-0677">Repeat</keyword>
<dbReference type="AlphaFoldDB" id="A0A2G8LQI9"/>
<name>A0A2G8LQI9_STIJA</name>
<dbReference type="EMBL" id="MRZV01000012">
    <property type="protein sequence ID" value="PIK62440.1"/>
    <property type="molecule type" value="Genomic_DNA"/>
</dbReference>
<evidence type="ECO:0000256" key="3">
    <source>
        <dbReference type="ARBA" id="ARBA00022837"/>
    </source>
</evidence>
<dbReference type="SUPFAM" id="SSF47473">
    <property type="entry name" value="EF-hand"/>
    <property type="match status" value="1"/>
</dbReference>
<evidence type="ECO:0000256" key="2">
    <source>
        <dbReference type="ARBA" id="ARBA00022737"/>
    </source>
</evidence>
<dbReference type="Pfam" id="PF13499">
    <property type="entry name" value="EF-hand_7"/>
    <property type="match status" value="1"/>
</dbReference>
<dbReference type="PANTHER" id="PTHR23055">
    <property type="entry name" value="CALCIUM BINDING PROTEINS"/>
    <property type="match status" value="1"/>
</dbReference>
<feature type="domain" description="EF-hand" evidence="4">
    <location>
        <begin position="83"/>
        <end position="118"/>
    </location>
</feature>
<feature type="domain" description="EF-hand" evidence="4">
    <location>
        <begin position="2"/>
        <end position="37"/>
    </location>
</feature>
<dbReference type="InterPro" id="IPR018247">
    <property type="entry name" value="EF_Hand_1_Ca_BS"/>
</dbReference>